<feature type="transmembrane region" description="Helical" evidence="1">
    <location>
        <begin position="252"/>
        <end position="270"/>
    </location>
</feature>
<sequence length="271" mass="29810">MLTKTQVIPATSYDRAPAPRSSHWTLWGQWIAVLTMSADHAARFLFREAAFADGVTITVGRIAFPVFAGMVAWHALYNTRSLRRYIGRILLIAIAAQPLVMWLNGYPHIAYLNICFTLALGLGVARWGQHWYRVFREGRRSMALLFIEALAMGLGVLVVSSFFEYGQAGVLLVPLYMLSFHTLRKAMAEQGIIKIAGACGAILMTALIASLANINPVSTLVATMTALGIIVLAAGPRVPIQKPRLCLPRSVWLAWYPVHFAVLALIVHIIG</sequence>
<dbReference type="EMBL" id="QPIJ01000001">
    <property type="protein sequence ID" value="RCV93757.1"/>
    <property type="molecule type" value="Genomic_DNA"/>
</dbReference>
<organism evidence="2 3">
    <name type="scientific">Vreelandella rituensis</name>
    <dbReference type="NCBI Taxonomy" id="2282306"/>
    <lineage>
        <taxon>Bacteria</taxon>
        <taxon>Pseudomonadati</taxon>
        <taxon>Pseudomonadota</taxon>
        <taxon>Gammaproteobacteria</taxon>
        <taxon>Oceanospirillales</taxon>
        <taxon>Halomonadaceae</taxon>
        <taxon>Vreelandella</taxon>
    </lineage>
</organism>
<comment type="caution">
    <text evidence="2">The sequence shown here is derived from an EMBL/GenBank/DDBJ whole genome shotgun (WGS) entry which is preliminary data.</text>
</comment>
<keyword evidence="1" id="KW-0812">Transmembrane</keyword>
<feature type="transmembrane region" description="Helical" evidence="1">
    <location>
        <begin position="109"/>
        <end position="129"/>
    </location>
</feature>
<keyword evidence="1" id="KW-1133">Transmembrane helix</keyword>
<dbReference type="Proteomes" id="UP000253204">
    <property type="component" value="Unassembled WGS sequence"/>
</dbReference>
<feature type="transmembrane region" description="Helical" evidence="1">
    <location>
        <begin position="195"/>
        <end position="214"/>
    </location>
</feature>
<evidence type="ECO:0000256" key="1">
    <source>
        <dbReference type="SAM" id="Phobius"/>
    </source>
</evidence>
<evidence type="ECO:0000313" key="2">
    <source>
        <dbReference type="EMBL" id="RCV93757.1"/>
    </source>
</evidence>
<keyword evidence="1" id="KW-0472">Membrane</keyword>
<evidence type="ECO:0000313" key="3">
    <source>
        <dbReference type="Proteomes" id="UP000253204"/>
    </source>
</evidence>
<keyword evidence="3" id="KW-1185">Reference proteome</keyword>
<feature type="transmembrane region" description="Helical" evidence="1">
    <location>
        <begin position="141"/>
        <end position="159"/>
    </location>
</feature>
<dbReference type="Pfam" id="PF05857">
    <property type="entry name" value="TraX"/>
    <property type="match status" value="1"/>
</dbReference>
<dbReference type="InterPro" id="IPR008875">
    <property type="entry name" value="TraX"/>
</dbReference>
<feature type="transmembrane region" description="Helical" evidence="1">
    <location>
        <begin position="54"/>
        <end position="73"/>
    </location>
</feature>
<feature type="transmembrane region" description="Helical" evidence="1">
    <location>
        <begin position="85"/>
        <end position="103"/>
    </location>
</feature>
<dbReference type="AlphaFoldDB" id="A0A368UB22"/>
<feature type="transmembrane region" description="Helical" evidence="1">
    <location>
        <begin position="220"/>
        <end position="240"/>
    </location>
</feature>
<protein>
    <recommendedName>
        <fullName evidence="4">TraX</fullName>
    </recommendedName>
</protein>
<accession>A0A368UB22</accession>
<proteinExistence type="predicted"/>
<evidence type="ECO:0008006" key="4">
    <source>
        <dbReference type="Google" id="ProtNLM"/>
    </source>
</evidence>
<dbReference type="RefSeq" id="WP_114485085.1">
    <property type="nucleotide sequence ID" value="NZ_CBCSHM010000007.1"/>
</dbReference>
<dbReference type="OrthoDB" id="9781069at2"/>
<reference evidence="2 3" key="1">
    <citation type="submission" date="2018-07" db="EMBL/GenBank/DDBJ databases">
        <title>Halomonas rutogse sp. nov., isolated from Lake TangqianCo on Tibetan Plateau.</title>
        <authorList>
            <person name="Lu H."/>
            <person name="Xing P."/>
            <person name="Wu Q."/>
        </authorList>
    </citation>
    <scope>NUCLEOTIDE SEQUENCE [LARGE SCALE GENOMIC DNA]</scope>
    <source>
        <strain evidence="2 3">TQ8S</strain>
    </source>
</reference>
<name>A0A368UB22_9GAMM</name>
<gene>
    <name evidence="2" type="ORF">DU506_00970</name>
</gene>